<dbReference type="PROSITE" id="PS50886">
    <property type="entry name" value="TRBD"/>
    <property type="match status" value="1"/>
</dbReference>
<dbReference type="PANTHER" id="PTHR10947">
    <property type="entry name" value="PHENYLALANYL-TRNA SYNTHETASE BETA CHAIN AND LEUCINE-RICH REPEAT-CONTAINING PROTEIN 47"/>
    <property type="match status" value="1"/>
</dbReference>
<protein>
    <recommendedName>
        <fullName evidence="15">Phenylalanine--tRNA ligase beta subunit</fullName>
        <ecNumber evidence="15">6.1.1.20</ecNumber>
    </recommendedName>
    <alternativeName>
        <fullName evidence="15">Phenylalanyl-tRNA synthetase beta subunit</fullName>
        <shortName evidence="15">PheRS</shortName>
    </alternativeName>
</protein>
<reference evidence="20" key="1">
    <citation type="submission" date="2020-08" db="EMBL/GenBank/DDBJ databases">
        <title>Genomic insights into the carbon and energy metabolism of the first obligate autotrophic acetogenic bacterium Aceticella autotrophica gen. nov., sp. nov.</title>
        <authorList>
            <person name="Toshchakov S.V."/>
            <person name="Elcheninov A.G."/>
            <person name="Kublanov I.V."/>
            <person name="Frolov E.N."/>
            <person name="Lebedinsky A.V."/>
        </authorList>
    </citation>
    <scope>NUCLEOTIDE SEQUENCE</scope>
    <source>
        <strain evidence="20">3443-3Ac</strain>
    </source>
</reference>
<evidence type="ECO:0000256" key="7">
    <source>
        <dbReference type="ARBA" id="ARBA00022723"/>
    </source>
</evidence>
<dbReference type="InterPro" id="IPR020825">
    <property type="entry name" value="Phe-tRNA_synthase-like_B3/B4"/>
</dbReference>
<dbReference type="InterPro" id="IPR002547">
    <property type="entry name" value="tRNA-bd_dom"/>
</dbReference>
<evidence type="ECO:0000256" key="14">
    <source>
        <dbReference type="ARBA" id="ARBA00049255"/>
    </source>
</evidence>
<dbReference type="FunFam" id="3.50.40.10:FF:000001">
    <property type="entry name" value="Phenylalanine--tRNA ligase beta subunit"/>
    <property type="match status" value="1"/>
</dbReference>
<evidence type="ECO:0000256" key="11">
    <source>
        <dbReference type="ARBA" id="ARBA00022884"/>
    </source>
</evidence>
<dbReference type="PROSITE" id="PS51447">
    <property type="entry name" value="FDX_ACB"/>
    <property type="match status" value="1"/>
</dbReference>
<dbReference type="InterPro" id="IPR004532">
    <property type="entry name" value="Phe-tRNA-ligase_IIc_bsu_bact"/>
</dbReference>
<dbReference type="SMART" id="SM00874">
    <property type="entry name" value="B5"/>
    <property type="match status" value="1"/>
</dbReference>
<dbReference type="GO" id="GO:0005524">
    <property type="term" value="F:ATP binding"/>
    <property type="evidence" value="ECO:0007669"/>
    <property type="project" value="UniProtKB-UniRule"/>
</dbReference>
<keyword evidence="10 15" id="KW-0460">Magnesium</keyword>
<dbReference type="FunFam" id="3.30.70.380:FF:000001">
    <property type="entry name" value="Phenylalanine--tRNA ligase beta subunit"/>
    <property type="match status" value="1"/>
</dbReference>
<evidence type="ECO:0000256" key="3">
    <source>
        <dbReference type="ARBA" id="ARBA00011209"/>
    </source>
</evidence>
<dbReference type="SUPFAM" id="SSF54991">
    <property type="entry name" value="Anticodon-binding domain of PheRS"/>
    <property type="match status" value="1"/>
</dbReference>
<dbReference type="SUPFAM" id="SSF46955">
    <property type="entry name" value="Putative DNA-binding domain"/>
    <property type="match status" value="1"/>
</dbReference>
<organism evidence="20 21">
    <name type="scientific">Aceticella autotrophica</name>
    <dbReference type="NCBI Taxonomy" id="2755338"/>
    <lineage>
        <taxon>Bacteria</taxon>
        <taxon>Bacillati</taxon>
        <taxon>Bacillota</taxon>
        <taxon>Clostridia</taxon>
        <taxon>Thermoanaerobacterales</taxon>
        <taxon>Thermoanaerobacteraceae</taxon>
        <taxon>Aceticella</taxon>
    </lineage>
</organism>
<evidence type="ECO:0000256" key="8">
    <source>
        <dbReference type="ARBA" id="ARBA00022741"/>
    </source>
</evidence>
<feature type="domain" description="TRNA-binding" evidence="17">
    <location>
        <begin position="39"/>
        <end position="152"/>
    </location>
</feature>
<dbReference type="Gene3D" id="3.30.56.10">
    <property type="match status" value="2"/>
</dbReference>
<feature type="binding site" evidence="15">
    <location>
        <position position="467"/>
    </location>
    <ligand>
        <name>Mg(2+)</name>
        <dbReference type="ChEBI" id="CHEBI:18420"/>
        <note>shared with alpha subunit</note>
    </ligand>
</feature>
<gene>
    <name evidence="15" type="primary">pheT</name>
    <name evidence="20" type="ORF">ACETAC_03135</name>
</gene>
<dbReference type="InterPro" id="IPR005121">
    <property type="entry name" value="Fdx_antiC-bd"/>
</dbReference>
<dbReference type="Pfam" id="PF03147">
    <property type="entry name" value="FDX-ACB"/>
    <property type="match status" value="1"/>
</dbReference>
<evidence type="ECO:0000256" key="16">
    <source>
        <dbReference type="PROSITE-ProRule" id="PRU00209"/>
    </source>
</evidence>
<feature type="binding site" evidence="15">
    <location>
        <position position="463"/>
    </location>
    <ligand>
        <name>Mg(2+)</name>
        <dbReference type="ChEBI" id="CHEBI:18420"/>
        <note>shared with alpha subunit</note>
    </ligand>
</feature>
<feature type="domain" description="B5" evidence="19">
    <location>
        <begin position="404"/>
        <end position="479"/>
    </location>
</feature>
<dbReference type="SUPFAM" id="SSF50249">
    <property type="entry name" value="Nucleic acid-binding proteins"/>
    <property type="match status" value="1"/>
</dbReference>
<comment type="catalytic activity">
    <reaction evidence="14 15">
        <text>tRNA(Phe) + L-phenylalanine + ATP = L-phenylalanyl-tRNA(Phe) + AMP + diphosphate + H(+)</text>
        <dbReference type="Rhea" id="RHEA:19413"/>
        <dbReference type="Rhea" id="RHEA-COMP:9668"/>
        <dbReference type="Rhea" id="RHEA-COMP:9699"/>
        <dbReference type="ChEBI" id="CHEBI:15378"/>
        <dbReference type="ChEBI" id="CHEBI:30616"/>
        <dbReference type="ChEBI" id="CHEBI:33019"/>
        <dbReference type="ChEBI" id="CHEBI:58095"/>
        <dbReference type="ChEBI" id="CHEBI:78442"/>
        <dbReference type="ChEBI" id="CHEBI:78531"/>
        <dbReference type="ChEBI" id="CHEBI:456215"/>
        <dbReference type="EC" id="6.1.1.20"/>
    </reaction>
</comment>
<dbReference type="Pfam" id="PF17759">
    <property type="entry name" value="tRNA_synthFbeta"/>
    <property type="match status" value="1"/>
</dbReference>
<evidence type="ECO:0000256" key="12">
    <source>
        <dbReference type="ARBA" id="ARBA00022917"/>
    </source>
</evidence>
<evidence type="ECO:0000256" key="9">
    <source>
        <dbReference type="ARBA" id="ARBA00022840"/>
    </source>
</evidence>
<dbReference type="InterPro" id="IPR036690">
    <property type="entry name" value="Fdx_antiC-bd_sf"/>
</dbReference>
<evidence type="ECO:0000259" key="19">
    <source>
        <dbReference type="PROSITE" id="PS51483"/>
    </source>
</evidence>
<comment type="subcellular location">
    <subcellularLocation>
        <location evidence="1 15">Cytoplasm</location>
    </subcellularLocation>
</comment>
<dbReference type="GO" id="GO:0006432">
    <property type="term" value="P:phenylalanyl-tRNA aminoacylation"/>
    <property type="evidence" value="ECO:0007669"/>
    <property type="project" value="UniProtKB-UniRule"/>
</dbReference>
<feature type="domain" description="FDX-ACB" evidence="18">
    <location>
        <begin position="701"/>
        <end position="794"/>
    </location>
</feature>
<keyword evidence="7 15" id="KW-0479">Metal-binding</keyword>
<dbReference type="PANTHER" id="PTHR10947:SF0">
    <property type="entry name" value="PHENYLALANINE--TRNA LIGASE BETA SUBUNIT"/>
    <property type="match status" value="1"/>
</dbReference>
<evidence type="ECO:0000256" key="15">
    <source>
        <dbReference type="HAMAP-Rule" id="MF_00283"/>
    </source>
</evidence>
<comment type="cofactor">
    <cofactor evidence="15">
        <name>Mg(2+)</name>
        <dbReference type="ChEBI" id="CHEBI:18420"/>
    </cofactor>
    <text evidence="15">Binds 2 magnesium ions per tetramer.</text>
</comment>
<dbReference type="Gene3D" id="2.40.50.140">
    <property type="entry name" value="Nucleic acid-binding proteins"/>
    <property type="match status" value="1"/>
</dbReference>
<comment type="subunit">
    <text evidence="3 15">Tetramer of two alpha and two beta subunits.</text>
</comment>
<dbReference type="GO" id="GO:0000049">
    <property type="term" value="F:tRNA binding"/>
    <property type="evidence" value="ECO:0007669"/>
    <property type="project" value="UniProtKB-UniRule"/>
</dbReference>
<dbReference type="Gene3D" id="3.30.930.10">
    <property type="entry name" value="Bira Bifunctional Protein, Domain 2"/>
    <property type="match status" value="1"/>
</dbReference>
<evidence type="ECO:0000256" key="2">
    <source>
        <dbReference type="ARBA" id="ARBA00008653"/>
    </source>
</evidence>
<dbReference type="Pfam" id="PF03484">
    <property type="entry name" value="B5"/>
    <property type="match status" value="1"/>
</dbReference>
<dbReference type="InterPro" id="IPR009061">
    <property type="entry name" value="DNA-bd_dom_put_sf"/>
</dbReference>
<keyword evidence="12 15" id="KW-0648">Protein biosynthesis</keyword>
<name>A0A975GAV9_9THEO</name>
<dbReference type="NCBIfam" id="TIGR00472">
    <property type="entry name" value="pheT_bact"/>
    <property type="match status" value="1"/>
</dbReference>
<dbReference type="GO" id="GO:0000287">
    <property type="term" value="F:magnesium ion binding"/>
    <property type="evidence" value="ECO:0007669"/>
    <property type="project" value="UniProtKB-UniRule"/>
</dbReference>
<dbReference type="SMART" id="SM00896">
    <property type="entry name" value="FDX-ACB"/>
    <property type="match status" value="1"/>
</dbReference>
<evidence type="ECO:0000313" key="21">
    <source>
        <dbReference type="Proteomes" id="UP000671913"/>
    </source>
</evidence>
<evidence type="ECO:0000313" key="20">
    <source>
        <dbReference type="EMBL" id="QSZ27894.1"/>
    </source>
</evidence>
<dbReference type="EMBL" id="CP060096">
    <property type="protein sequence ID" value="QSZ27894.1"/>
    <property type="molecule type" value="Genomic_DNA"/>
</dbReference>
<keyword evidence="8 15" id="KW-0547">Nucleotide-binding</keyword>
<dbReference type="SMART" id="SM00873">
    <property type="entry name" value="B3_4"/>
    <property type="match status" value="1"/>
</dbReference>
<dbReference type="KEGG" id="aaut:ACETAC_03135"/>
<dbReference type="InterPro" id="IPR012340">
    <property type="entry name" value="NA-bd_OB-fold"/>
</dbReference>
<dbReference type="RefSeq" id="WP_284680611.1">
    <property type="nucleotide sequence ID" value="NZ_CP060096.1"/>
</dbReference>
<dbReference type="GO" id="GO:0140096">
    <property type="term" value="F:catalytic activity, acting on a protein"/>
    <property type="evidence" value="ECO:0007669"/>
    <property type="project" value="UniProtKB-ARBA"/>
</dbReference>
<dbReference type="NCBIfam" id="NF045760">
    <property type="entry name" value="YtpR"/>
    <property type="match status" value="1"/>
</dbReference>
<accession>A0A975GAV9</accession>
<feature type="binding site" evidence="15">
    <location>
        <position position="466"/>
    </location>
    <ligand>
        <name>Mg(2+)</name>
        <dbReference type="ChEBI" id="CHEBI:18420"/>
        <note>shared with alpha subunit</note>
    </ligand>
</feature>
<dbReference type="Proteomes" id="UP000671913">
    <property type="component" value="Chromosome"/>
</dbReference>
<dbReference type="Gene3D" id="3.30.70.380">
    <property type="entry name" value="Ferrodoxin-fold anticodon-binding domain"/>
    <property type="match status" value="1"/>
</dbReference>
<dbReference type="HAMAP" id="MF_00283">
    <property type="entry name" value="Phe_tRNA_synth_beta1"/>
    <property type="match status" value="1"/>
</dbReference>
<dbReference type="GO" id="GO:0016740">
    <property type="term" value="F:transferase activity"/>
    <property type="evidence" value="ECO:0007669"/>
    <property type="project" value="UniProtKB-ARBA"/>
</dbReference>
<sequence length="794" mass="89433">MLVSVDWLKEYVDIDVDTEKLADDLTMSGSKVETITNYGSQIKNVVVGRIMSLNKHPNADKLQIGIVDVGNEKLQIVTAAQNIKEGDYIPVALHGSTLAGGVKIKKGKLRGIESNGMMCSARELGLNEALLPEYQKNGIFILPELPLGQDIKEALRINDDVIEFEITPNRPDCLSILGIARETAAIYRKNYNVPDISITEADEENPANVTIEDKDLCFRYVARVIKNVKIGPSPLWMQMRLLKSGIRPINNVVDITNYVMLELGQPLHAFDLDKVKNRHILVRRGIDGERLITLDGKERVLNNSMLVIADEEKSIGLAGVMGGQNTEISDETINILIESANFKGSNIRYTSKKLGLRSEASSRFEKGLDPEITVFACNRAAHLMAELSGGIILKGLVDIYPEPVKKSTINIRPCRINNLLGTKLTTEEMCNLLKLLDFEVEINEDLLKVTIPAFRRDIEGEADIAEEIGRLYGYNNIESTLLMGTNVTIGIRTLKQQLEEKVKKIFLASGLNEITTTSFMGTKDLDRLNLPSDSYLRKAVKIMNPLGEDQGFMRTTMLPSMLNVAYTNYSRKVSDFGVFELSKVFIPKELPLKELPMEIKMAVIGMYGKDINYYSIKGIVEALFDKMNIKNVKYRRSENQLFHPGRSADIIVNNEKVGVIGQLHPDIIENYDIQSEVYAGELKIDTIIDMADMNKKYSPLPKYPAVERDISILLDKEIFAFDIEETIRKIGGKILDDVRLFDVYTGENIPEDKKSIAFSIWYRSYEKTLTDAEVNKVHDKIIEELKRKFHAELR</sequence>
<comment type="similarity">
    <text evidence="2 15">Belongs to the phenylalanyl-tRNA synthetase beta subunit family. Type 1 subfamily.</text>
</comment>
<keyword evidence="9 15" id="KW-0067">ATP-binding</keyword>
<dbReference type="AlphaFoldDB" id="A0A975GAV9"/>
<keyword evidence="11 16" id="KW-0694">RNA-binding</keyword>
<dbReference type="CDD" id="cd02796">
    <property type="entry name" value="tRNA_bind_bactPheRS"/>
    <property type="match status" value="1"/>
</dbReference>
<keyword evidence="6 15" id="KW-0436">Ligase</keyword>
<dbReference type="Pfam" id="PF03483">
    <property type="entry name" value="B3_4"/>
    <property type="match status" value="1"/>
</dbReference>
<feature type="binding site" evidence="15">
    <location>
        <position position="457"/>
    </location>
    <ligand>
        <name>Mg(2+)</name>
        <dbReference type="ChEBI" id="CHEBI:18420"/>
        <note>shared with alpha subunit</note>
    </ligand>
</feature>
<evidence type="ECO:0000256" key="4">
    <source>
        <dbReference type="ARBA" id="ARBA00022490"/>
    </source>
</evidence>
<keyword evidence="13 15" id="KW-0030">Aminoacyl-tRNA synthetase</keyword>
<keyword evidence="5 16" id="KW-0820">tRNA-binding</keyword>
<keyword evidence="21" id="KW-1185">Reference proteome</keyword>
<dbReference type="InterPro" id="IPR045060">
    <property type="entry name" value="Phe-tRNA-ligase_IIc_bsu"/>
</dbReference>
<evidence type="ECO:0000259" key="17">
    <source>
        <dbReference type="PROSITE" id="PS50886"/>
    </source>
</evidence>
<dbReference type="FunFam" id="2.40.50.140:FF:000045">
    <property type="entry name" value="Phenylalanine--tRNA ligase beta subunit"/>
    <property type="match status" value="1"/>
</dbReference>
<dbReference type="InterPro" id="IPR045864">
    <property type="entry name" value="aa-tRNA-synth_II/BPL/LPL"/>
</dbReference>
<evidence type="ECO:0000256" key="5">
    <source>
        <dbReference type="ARBA" id="ARBA00022555"/>
    </source>
</evidence>
<dbReference type="InterPro" id="IPR005147">
    <property type="entry name" value="tRNA_synthase_B5-dom"/>
</dbReference>
<dbReference type="Pfam" id="PF01588">
    <property type="entry name" value="tRNA_bind"/>
    <property type="match status" value="1"/>
</dbReference>
<dbReference type="InterPro" id="IPR033714">
    <property type="entry name" value="tRNA_bind_bactPheRS"/>
</dbReference>
<dbReference type="CDD" id="cd00769">
    <property type="entry name" value="PheRS_beta_core"/>
    <property type="match status" value="1"/>
</dbReference>
<dbReference type="SUPFAM" id="SSF55681">
    <property type="entry name" value="Class II aaRS and biotin synthetases"/>
    <property type="match status" value="1"/>
</dbReference>
<evidence type="ECO:0000256" key="6">
    <source>
        <dbReference type="ARBA" id="ARBA00022598"/>
    </source>
</evidence>
<dbReference type="SUPFAM" id="SSF56037">
    <property type="entry name" value="PheT/TilS domain"/>
    <property type="match status" value="1"/>
</dbReference>
<dbReference type="Gene3D" id="3.50.40.10">
    <property type="entry name" value="Phenylalanyl-trna Synthetase, Chain B, domain 3"/>
    <property type="match status" value="1"/>
</dbReference>
<dbReference type="GO" id="GO:0009328">
    <property type="term" value="C:phenylalanine-tRNA ligase complex"/>
    <property type="evidence" value="ECO:0007669"/>
    <property type="project" value="TreeGrafter"/>
</dbReference>
<evidence type="ECO:0000256" key="10">
    <source>
        <dbReference type="ARBA" id="ARBA00022842"/>
    </source>
</evidence>
<evidence type="ECO:0000256" key="1">
    <source>
        <dbReference type="ARBA" id="ARBA00004496"/>
    </source>
</evidence>
<dbReference type="EC" id="6.1.1.20" evidence="15"/>
<evidence type="ECO:0000259" key="18">
    <source>
        <dbReference type="PROSITE" id="PS51447"/>
    </source>
</evidence>
<dbReference type="PROSITE" id="PS51483">
    <property type="entry name" value="B5"/>
    <property type="match status" value="1"/>
</dbReference>
<proteinExistence type="inferred from homology"/>
<dbReference type="InterPro" id="IPR041616">
    <property type="entry name" value="PheRS_beta_core"/>
</dbReference>
<dbReference type="GO" id="GO:0004826">
    <property type="term" value="F:phenylalanine-tRNA ligase activity"/>
    <property type="evidence" value="ECO:0007669"/>
    <property type="project" value="UniProtKB-UniRule"/>
</dbReference>
<evidence type="ECO:0000256" key="13">
    <source>
        <dbReference type="ARBA" id="ARBA00023146"/>
    </source>
</evidence>
<dbReference type="InterPro" id="IPR005146">
    <property type="entry name" value="B3/B4_tRNA-bd"/>
</dbReference>
<dbReference type="FunFam" id="3.30.56.10:FF:000002">
    <property type="entry name" value="Phenylalanine--tRNA ligase beta subunit"/>
    <property type="match status" value="1"/>
</dbReference>
<keyword evidence="4 15" id="KW-0963">Cytoplasm</keyword>